<name>A0AAV5FB11_ELECO</name>
<dbReference type="InterPro" id="IPR000010">
    <property type="entry name" value="Cystatin_dom"/>
</dbReference>
<dbReference type="GO" id="GO:0004869">
    <property type="term" value="F:cysteine-type endopeptidase inhibitor activity"/>
    <property type="evidence" value="ECO:0007669"/>
    <property type="project" value="UniProtKB-KW"/>
</dbReference>
<evidence type="ECO:0000256" key="4">
    <source>
        <dbReference type="SAM" id="SignalP"/>
    </source>
</evidence>
<sequence>MRTILLFVVGVIAIYLITTPTTATPVDISDPDIQGLGRWAVAEHVKKANDGIKFSSVVSGDQNRGPLLGRYYDLIIDALDSGGKDHKYKAKVYMRDWADKRTLLDFEPAN</sequence>
<keyword evidence="4" id="KW-0732">Signal</keyword>
<comment type="similarity">
    <text evidence="1">Belongs to the cystatin family. Phytocystatin subfamily.</text>
</comment>
<dbReference type="InterPro" id="IPR046350">
    <property type="entry name" value="Cystatin_sf"/>
</dbReference>
<proteinExistence type="inferred from homology"/>
<organism evidence="6 7">
    <name type="scientific">Eleusine coracana subsp. coracana</name>
    <dbReference type="NCBI Taxonomy" id="191504"/>
    <lineage>
        <taxon>Eukaryota</taxon>
        <taxon>Viridiplantae</taxon>
        <taxon>Streptophyta</taxon>
        <taxon>Embryophyta</taxon>
        <taxon>Tracheophyta</taxon>
        <taxon>Spermatophyta</taxon>
        <taxon>Magnoliopsida</taxon>
        <taxon>Liliopsida</taxon>
        <taxon>Poales</taxon>
        <taxon>Poaceae</taxon>
        <taxon>PACMAD clade</taxon>
        <taxon>Chloridoideae</taxon>
        <taxon>Cynodonteae</taxon>
        <taxon>Eleusininae</taxon>
        <taxon>Eleusine</taxon>
    </lineage>
</organism>
<evidence type="ECO:0000313" key="6">
    <source>
        <dbReference type="EMBL" id="GJN32859.1"/>
    </source>
</evidence>
<dbReference type="Pfam" id="PF16845">
    <property type="entry name" value="SQAPI"/>
    <property type="match status" value="1"/>
</dbReference>
<evidence type="ECO:0000256" key="2">
    <source>
        <dbReference type="ARBA" id="ARBA00022690"/>
    </source>
</evidence>
<gene>
    <name evidence="6" type="primary">gb21398</name>
    <name evidence="6" type="ORF">PR202_gb21398</name>
</gene>
<dbReference type="Gene3D" id="3.10.450.10">
    <property type="match status" value="1"/>
</dbReference>
<dbReference type="CDD" id="cd00042">
    <property type="entry name" value="CY"/>
    <property type="match status" value="1"/>
</dbReference>
<evidence type="ECO:0000313" key="7">
    <source>
        <dbReference type="Proteomes" id="UP001054889"/>
    </source>
</evidence>
<keyword evidence="2" id="KW-0646">Protease inhibitor</keyword>
<dbReference type="PANTHER" id="PTHR47116">
    <property type="entry name" value="PHLOEM FILAMENT PROTEIN"/>
    <property type="match status" value="1"/>
</dbReference>
<dbReference type="SUPFAM" id="SSF54403">
    <property type="entry name" value="Cystatin/monellin"/>
    <property type="match status" value="1"/>
</dbReference>
<dbReference type="InterPro" id="IPR027214">
    <property type="entry name" value="Cystatin"/>
</dbReference>
<dbReference type="EMBL" id="BQKI01000084">
    <property type="protein sequence ID" value="GJN32859.1"/>
    <property type="molecule type" value="Genomic_DNA"/>
</dbReference>
<keyword evidence="3" id="KW-0789">Thiol protease inhibitor</keyword>
<reference evidence="6" key="1">
    <citation type="journal article" date="2018" name="DNA Res.">
        <title>Multiple hybrid de novo genome assembly of finger millet, an orphan allotetraploid crop.</title>
        <authorList>
            <person name="Hatakeyama M."/>
            <person name="Aluri S."/>
            <person name="Balachadran M.T."/>
            <person name="Sivarajan S.R."/>
            <person name="Patrignani A."/>
            <person name="Gruter S."/>
            <person name="Poveda L."/>
            <person name="Shimizu-Inatsugi R."/>
            <person name="Baeten J."/>
            <person name="Francoijs K.J."/>
            <person name="Nataraja K.N."/>
            <person name="Reddy Y.A.N."/>
            <person name="Phadnis S."/>
            <person name="Ravikumar R.L."/>
            <person name="Schlapbach R."/>
            <person name="Sreeman S.M."/>
            <person name="Shimizu K.K."/>
        </authorList>
    </citation>
    <scope>NUCLEOTIDE SEQUENCE</scope>
</reference>
<evidence type="ECO:0000256" key="1">
    <source>
        <dbReference type="ARBA" id="ARBA00007233"/>
    </source>
</evidence>
<feature type="signal peptide" evidence="4">
    <location>
        <begin position="1"/>
        <end position="23"/>
    </location>
</feature>
<feature type="domain" description="Cystatin" evidence="5">
    <location>
        <begin position="27"/>
        <end position="108"/>
    </location>
</feature>
<protein>
    <recommendedName>
        <fullName evidence="5">Cystatin domain-containing protein</fullName>
    </recommendedName>
</protein>
<feature type="chain" id="PRO_5043439372" description="Cystatin domain-containing protein" evidence="4">
    <location>
        <begin position="24"/>
        <end position="110"/>
    </location>
</feature>
<accession>A0AAV5FB11</accession>
<dbReference type="AlphaFoldDB" id="A0AAV5FB11"/>
<dbReference type="Proteomes" id="UP001054889">
    <property type="component" value="Unassembled WGS sequence"/>
</dbReference>
<comment type="caution">
    <text evidence="6">The sequence shown here is derived from an EMBL/GenBank/DDBJ whole genome shotgun (WGS) entry which is preliminary data.</text>
</comment>
<evidence type="ECO:0000259" key="5">
    <source>
        <dbReference type="Pfam" id="PF16845"/>
    </source>
</evidence>
<keyword evidence="7" id="KW-1185">Reference proteome</keyword>
<evidence type="ECO:0000256" key="3">
    <source>
        <dbReference type="ARBA" id="ARBA00022704"/>
    </source>
</evidence>
<reference evidence="6" key="2">
    <citation type="submission" date="2021-12" db="EMBL/GenBank/DDBJ databases">
        <title>Resequencing data analysis of finger millet.</title>
        <authorList>
            <person name="Hatakeyama M."/>
            <person name="Aluri S."/>
            <person name="Balachadran M.T."/>
            <person name="Sivarajan S.R."/>
            <person name="Poveda L."/>
            <person name="Shimizu-Inatsugi R."/>
            <person name="Schlapbach R."/>
            <person name="Sreeman S.M."/>
            <person name="Shimizu K.K."/>
        </authorList>
    </citation>
    <scope>NUCLEOTIDE SEQUENCE</scope>
</reference>